<dbReference type="RefSeq" id="WP_392393805.1">
    <property type="nucleotide sequence ID" value="NZ_JAURTK010000003.1"/>
</dbReference>
<name>A0AB73ICK8_9BURK</name>
<organism evidence="2 3">
    <name type="scientific">Paraburkholderia caledonica</name>
    <dbReference type="NCBI Taxonomy" id="134536"/>
    <lineage>
        <taxon>Bacteria</taxon>
        <taxon>Pseudomonadati</taxon>
        <taxon>Pseudomonadota</taxon>
        <taxon>Betaproteobacteria</taxon>
        <taxon>Burkholderiales</taxon>
        <taxon>Burkholderiaceae</taxon>
        <taxon>Paraburkholderia</taxon>
    </lineage>
</organism>
<proteinExistence type="predicted"/>
<feature type="chain" id="PRO_5044493164" description="Cadherin-like beta sandwich domain-containing protein" evidence="1">
    <location>
        <begin position="26"/>
        <end position="328"/>
    </location>
</feature>
<dbReference type="Proteomes" id="UP001229486">
    <property type="component" value="Unassembled WGS sequence"/>
</dbReference>
<evidence type="ECO:0000256" key="1">
    <source>
        <dbReference type="SAM" id="SignalP"/>
    </source>
</evidence>
<sequence length="328" mass="32045">MSVSKTFRSSGAAVAVAVAAAAVLGACGGGSGGSSGGSNVLKLSSAVQSEHVARYAGAFGMLSGPGVAAIYTSVVQSLLTGVTAGAGNTMTSCPASGSISVLAQGAGVSGLQSGETATVGFNQCVGQVKAPGVSDSASITGTVSVQIQNVHGIVGNASNDWSYSAIETANALTLVSSNGKTVVNGTVSYTMSYNAATGITTTTASSPTVTLDRNQTAGSGSISGKITITSLMYSRVHGADPVTDTLATSGDISVNAADATIAFAVSTPTPVKVNGGKVTAGVIQLSTSDTVETITPKDESSVTITVTSNGKTGTYTETVDDFRSLAGA</sequence>
<gene>
    <name evidence="2" type="ORF">J2793_002975</name>
</gene>
<comment type="caution">
    <text evidence="2">The sequence shown here is derived from an EMBL/GenBank/DDBJ whole genome shotgun (WGS) entry which is preliminary data.</text>
</comment>
<keyword evidence="1" id="KW-0732">Signal</keyword>
<dbReference type="PROSITE" id="PS51257">
    <property type="entry name" value="PROKAR_LIPOPROTEIN"/>
    <property type="match status" value="1"/>
</dbReference>
<evidence type="ECO:0000313" key="3">
    <source>
        <dbReference type="Proteomes" id="UP001229486"/>
    </source>
</evidence>
<dbReference type="AlphaFoldDB" id="A0AB73ICK8"/>
<dbReference type="EMBL" id="JAURTK010000003">
    <property type="protein sequence ID" value="MDP9647529.1"/>
    <property type="molecule type" value="Genomic_DNA"/>
</dbReference>
<evidence type="ECO:0000313" key="2">
    <source>
        <dbReference type="EMBL" id="MDP9647529.1"/>
    </source>
</evidence>
<evidence type="ECO:0008006" key="4">
    <source>
        <dbReference type="Google" id="ProtNLM"/>
    </source>
</evidence>
<feature type="signal peptide" evidence="1">
    <location>
        <begin position="1"/>
        <end position="25"/>
    </location>
</feature>
<accession>A0AB73ICK8</accession>
<reference evidence="2" key="1">
    <citation type="submission" date="2023-07" db="EMBL/GenBank/DDBJ databases">
        <title>Sorghum-associated microbial communities from plants grown in Nebraska, USA.</title>
        <authorList>
            <person name="Schachtman D."/>
        </authorList>
    </citation>
    <scope>NUCLEOTIDE SEQUENCE</scope>
    <source>
        <strain evidence="2">DS1061</strain>
    </source>
</reference>
<protein>
    <recommendedName>
        <fullName evidence="4">Cadherin-like beta sandwich domain-containing protein</fullName>
    </recommendedName>
</protein>